<reference evidence="2" key="1">
    <citation type="submission" date="2020-06" db="EMBL/GenBank/DDBJ databases">
        <authorList>
            <person name="Li T."/>
            <person name="Hu X."/>
            <person name="Zhang T."/>
            <person name="Song X."/>
            <person name="Zhang H."/>
            <person name="Dai N."/>
            <person name="Sheng W."/>
            <person name="Hou X."/>
            <person name="Wei L."/>
        </authorList>
    </citation>
    <scope>NUCLEOTIDE SEQUENCE</scope>
    <source>
        <strain evidence="2">K16</strain>
        <tissue evidence="2">Leaf</tissue>
    </source>
</reference>
<proteinExistence type="predicted"/>
<dbReference type="InterPro" id="IPR002156">
    <property type="entry name" value="RNaseH_domain"/>
</dbReference>
<name>A0AAE1X6X9_9LAMI</name>
<dbReference type="Gene3D" id="3.10.10.10">
    <property type="entry name" value="HIV Type 1 Reverse Transcriptase, subunit A, domain 1"/>
    <property type="match status" value="1"/>
</dbReference>
<dbReference type="InterPro" id="IPR043128">
    <property type="entry name" value="Rev_trsase/Diguanyl_cyclase"/>
</dbReference>
<accession>A0AAE1X6X9</accession>
<dbReference type="PANTHER" id="PTHR48475">
    <property type="entry name" value="RIBONUCLEASE H"/>
    <property type="match status" value="1"/>
</dbReference>
<dbReference type="Gene3D" id="3.30.420.10">
    <property type="entry name" value="Ribonuclease H-like superfamily/Ribonuclease H"/>
    <property type="match status" value="1"/>
</dbReference>
<evidence type="ECO:0000313" key="3">
    <source>
        <dbReference type="Proteomes" id="UP001289374"/>
    </source>
</evidence>
<dbReference type="InterPro" id="IPR043502">
    <property type="entry name" value="DNA/RNA_pol_sf"/>
</dbReference>
<dbReference type="Proteomes" id="UP001289374">
    <property type="component" value="Unassembled WGS sequence"/>
</dbReference>
<dbReference type="Gene3D" id="3.30.70.270">
    <property type="match status" value="1"/>
</dbReference>
<dbReference type="InterPro" id="IPR036397">
    <property type="entry name" value="RNaseH_sf"/>
</dbReference>
<evidence type="ECO:0000313" key="2">
    <source>
        <dbReference type="EMBL" id="KAK4406434.1"/>
    </source>
</evidence>
<dbReference type="GO" id="GO:0003676">
    <property type="term" value="F:nucleic acid binding"/>
    <property type="evidence" value="ECO:0007669"/>
    <property type="project" value="InterPro"/>
</dbReference>
<gene>
    <name evidence="2" type="ORF">Sango_0649900</name>
</gene>
<dbReference type="SUPFAM" id="SSF56672">
    <property type="entry name" value="DNA/RNA polymerases"/>
    <property type="match status" value="1"/>
</dbReference>
<dbReference type="EMBL" id="JACGWL010000003">
    <property type="protein sequence ID" value="KAK4406434.1"/>
    <property type="molecule type" value="Genomic_DNA"/>
</dbReference>
<sequence length="215" mass="24095">MLAPEDRKRASFITSAGTFCYVAMSFALKNACATYQHLGGKIFHSQIKRNIEVYVDDVLVKSKKTKDHITDLEGGRFLGFMAIDLSEYDILYLPHTNIKVQALAGFVSEMAWTPMEDAPKMEKWLLHVDGSSTTQGSGAGILITSPYGEDLEFSVKFEFKVSNNKAKYEVLVIGMRMAYVVGARHLVAYSNSQLIVKSVEGTYEAKEENMIHYLQ</sequence>
<dbReference type="GO" id="GO:0004523">
    <property type="term" value="F:RNA-DNA hybrid ribonuclease activity"/>
    <property type="evidence" value="ECO:0007669"/>
    <property type="project" value="InterPro"/>
</dbReference>
<feature type="domain" description="RNase H type-1" evidence="1">
    <location>
        <begin position="128"/>
        <end position="213"/>
    </location>
</feature>
<keyword evidence="3" id="KW-1185">Reference proteome</keyword>
<organism evidence="2 3">
    <name type="scientific">Sesamum angolense</name>
    <dbReference type="NCBI Taxonomy" id="2727404"/>
    <lineage>
        <taxon>Eukaryota</taxon>
        <taxon>Viridiplantae</taxon>
        <taxon>Streptophyta</taxon>
        <taxon>Embryophyta</taxon>
        <taxon>Tracheophyta</taxon>
        <taxon>Spermatophyta</taxon>
        <taxon>Magnoliopsida</taxon>
        <taxon>eudicotyledons</taxon>
        <taxon>Gunneridae</taxon>
        <taxon>Pentapetalae</taxon>
        <taxon>asterids</taxon>
        <taxon>lamiids</taxon>
        <taxon>Lamiales</taxon>
        <taxon>Pedaliaceae</taxon>
        <taxon>Sesamum</taxon>
    </lineage>
</organism>
<evidence type="ECO:0000259" key="1">
    <source>
        <dbReference type="Pfam" id="PF13456"/>
    </source>
</evidence>
<comment type="caution">
    <text evidence="2">The sequence shown here is derived from an EMBL/GenBank/DDBJ whole genome shotgun (WGS) entry which is preliminary data.</text>
</comment>
<reference evidence="2" key="2">
    <citation type="journal article" date="2024" name="Plant">
        <title>Genomic evolution and insights into agronomic trait innovations of Sesamum species.</title>
        <authorList>
            <person name="Miao H."/>
            <person name="Wang L."/>
            <person name="Qu L."/>
            <person name="Liu H."/>
            <person name="Sun Y."/>
            <person name="Le M."/>
            <person name="Wang Q."/>
            <person name="Wei S."/>
            <person name="Zheng Y."/>
            <person name="Lin W."/>
            <person name="Duan Y."/>
            <person name="Cao H."/>
            <person name="Xiong S."/>
            <person name="Wang X."/>
            <person name="Wei L."/>
            <person name="Li C."/>
            <person name="Ma Q."/>
            <person name="Ju M."/>
            <person name="Zhao R."/>
            <person name="Li G."/>
            <person name="Mu C."/>
            <person name="Tian Q."/>
            <person name="Mei H."/>
            <person name="Zhang T."/>
            <person name="Gao T."/>
            <person name="Zhang H."/>
        </authorList>
    </citation>
    <scope>NUCLEOTIDE SEQUENCE</scope>
    <source>
        <strain evidence="2">K16</strain>
    </source>
</reference>
<dbReference type="PANTHER" id="PTHR48475:SF2">
    <property type="entry name" value="RIBONUCLEASE H"/>
    <property type="match status" value="1"/>
</dbReference>
<protein>
    <recommendedName>
        <fullName evidence="1">RNase H type-1 domain-containing protein</fullName>
    </recommendedName>
</protein>
<dbReference type="Pfam" id="PF13456">
    <property type="entry name" value="RVT_3"/>
    <property type="match status" value="1"/>
</dbReference>
<dbReference type="AlphaFoldDB" id="A0AAE1X6X9"/>